<dbReference type="AlphaFoldDB" id="A0A024EIF8"/>
<dbReference type="EMBL" id="CP005960">
    <property type="protein sequence ID" value="AHZ72325.1"/>
    <property type="molecule type" value="Genomic_DNA"/>
</dbReference>
<dbReference type="PANTHER" id="PTHR39624">
    <property type="entry name" value="PROTEIN INVOLVED IN RIMO-MEDIATED BETA-METHYLTHIOLATION OF RIBOSOMAL PROTEIN S12 YCAO"/>
    <property type="match status" value="1"/>
</dbReference>
<accession>A0A024EIF8</accession>
<dbReference type="KEGG" id="pman:OU5_5246"/>
<gene>
    <name evidence="1" type="ORF">OU5_5246</name>
</gene>
<dbReference type="Proteomes" id="UP000026913">
    <property type="component" value="Chromosome"/>
</dbReference>
<name>A0A024EIF8_9PSED</name>
<proteinExistence type="predicted"/>
<dbReference type="PANTHER" id="PTHR39624:SF2">
    <property type="entry name" value="OSMC-LIKE PROTEIN"/>
    <property type="match status" value="1"/>
</dbReference>
<dbReference type="SUPFAM" id="SSF82784">
    <property type="entry name" value="OsmC-like"/>
    <property type="match status" value="1"/>
</dbReference>
<dbReference type="Gene3D" id="3.30.300.20">
    <property type="match status" value="1"/>
</dbReference>
<dbReference type="OrthoDB" id="9789573at2"/>
<evidence type="ECO:0000313" key="2">
    <source>
        <dbReference type="Proteomes" id="UP000026913"/>
    </source>
</evidence>
<dbReference type="InterPro" id="IPR036102">
    <property type="entry name" value="OsmC/Ohrsf"/>
</dbReference>
<dbReference type="HOGENOM" id="CLU_100275_4_0_6"/>
<evidence type="ECO:0000313" key="1">
    <source>
        <dbReference type="EMBL" id="AHZ72325.1"/>
    </source>
</evidence>
<organism evidence="1 2">
    <name type="scientific">Pseudomonas mandelii JR-1</name>
    <dbReference type="NCBI Taxonomy" id="1147786"/>
    <lineage>
        <taxon>Bacteria</taxon>
        <taxon>Pseudomonadati</taxon>
        <taxon>Pseudomonadota</taxon>
        <taxon>Gammaproteobacteria</taxon>
        <taxon>Pseudomonadales</taxon>
        <taxon>Pseudomonadaceae</taxon>
        <taxon>Pseudomonas</taxon>
    </lineage>
</organism>
<dbReference type="RefSeq" id="WP_010456822.1">
    <property type="nucleotide sequence ID" value="NZ_CP005960.1"/>
</dbReference>
<dbReference type="Pfam" id="PF02566">
    <property type="entry name" value="OsmC"/>
    <property type="match status" value="1"/>
</dbReference>
<dbReference type="InterPro" id="IPR003718">
    <property type="entry name" value="OsmC/Ohr_fam"/>
</dbReference>
<sequence>MTVTVNTVSAEGFRHSVQIDDHELFADVPTTSGGEGSAPEPHDYFDAALGACKALTLKLYAKKKDIPLTGVTVEVKRDNSEEQKGKYALHVKLTLKGVLTDAQRDELHRVADRCPVHKLMTSTEVSIETHLSEGAFSQ</sequence>
<reference evidence="1 2" key="1">
    <citation type="journal article" date="2012" name="J. Bacteriol.">
        <title>Genome sequence of cold-adapted Pseudomonas mandelii strain JR-1.</title>
        <authorList>
            <person name="Jang S.H."/>
            <person name="Kim J."/>
            <person name="Kim J."/>
            <person name="Hong S."/>
            <person name="Lee C."/>
        </authorList>
    </citation>
    <scope>NUCLEOTIDE SEQUENCE [LARGE SCALE GENOMIC DNA]</scope>
    <source>
        <strain evidence="1 2">JR-1</strain>
    </source>
</reference>
<protein>
    <submittedName>
        <fullName evidence="1">OsmC-like protein superfamily protein</fullName>
    </submittedName>
</protein>
<dbReference type="InterPro" id="IPR015946">
    <property type="entry name" value="KH_dom-like_a/b"/>
</dbReference>